<feature type="binding site" evidence="15">
    <location>
        <position position="18"/>
    </location>
    <ligand>
        <name>Mg(2+)</name>
        <dbReference type="ChEBI" id="CHEBI:18420"/>
    </ligand>
</feature>
<evidence type="ECO:0000256" key="1">
    <source>
        <dbReference type="ARBA" id="ARBA00004496"/>
    </source>
</evidence>
<dbReference type="Pfam" id="PF11799">
    <property type="entry name" value="IMS_C"/>
    <property type="match status" value="1"/>
</dbReference>
<dbReference type="InterPro" id="IPR036775">
    <property type="entry name" value="DNA_pol_Y-fam_lit_finger_sf"/>
</dbReference>
<dbReference type="FunFam" id="3.40.1170.60:FF:000001">
    <property type="entry name" value="DNA polymerase IV"/>
    <property type="match status" value="1"/>
</dbReference>
<comment type="caution">
    <text evidence="17">The sequence shown here is derived from an EMBL/GenBank/DDBJ whole genome shotgun (WGS) entry which is preliminary data.</text>
</comment>
<evidence type="ECO:0000313" key="18">
    <source>
        <dbReference type="Proteomes" id="UP000286715"/>
    </source>
</evidence>
<dbReference type="InterPro" id="IPR050116">
    <property type="entry name" value="DNA_polymerase-Y"/>
</dbReference>
<comment type="subunit">
    <text evidence="15">Monomer.</text>
</comment>
<dbReference type="GO" id="GO:0003887">
    <property type="term" value="F:DNA-directed DNA polymerase activity"/>
    <property type="evidence" value="ECO:0007669"/>
    <property type="project" value="UniProtKB-UniRule"/>
</dbReference>
<comment type="similarity">
    <text evidence="2 15">Belongs to the DNA polymerase type-Y family.</text>
</comment>
<dbReference type="InterPro" id="IPR001126">
    <property type="entry name" value="UmuC"/>
</dbReference>
<comment type="subcellular location">
    <subcellularLocation>
        <location evidence="1 15">Cytoplasm</location>
    </subcellularLocation>
</comment>
<dbReference type="PANTHER" id="PTHR11076:SF33">
    <property type="entry name" value="DNA POLYMERASE KAPPA"/>
    <property type="match status" value="1"/>
</dbReference>
<accession>A0A401XM49</accession>
<dbReference type="EMBL" id="BHZE01000016">
    <property type="protein sequence ID" value="GCD78087.1"/>
    <property type="molecule type" value="Genomic_DNA"/>
</dbReference>
<comment type="cofactor">
    <cofactor evidence="15">
        <name>Mg(2+)</name>
        <dbReference type="ChEBI" id="CHEBI:18420"/>
    </cofactor>
    <text evidence="15">Binds 2 magnesium ions per subunit.</text>
</comment>
<evidence type="ECO:0000256" key="14">
    <source>
        <dbReference type="ARBA" id="ARBA00049244"/>
    </source>
</evidence>
<dbReference type="GO" id="GO:0006281">
    <property type="term" value="P:DNA repair"/>
    <property type="evidence" value="ECO:0007669"/>
    <property type="project" value="UniProtKB-UniRule"/>
</dbReference>
<protein>
    <recommendedName>
        <fullName evidence="15">DNA polymerase IV</fullName>
        <shortName evidence="15">Pol IV</shortName>
        <ecNumber evidence="15">2.7.7.7</ecNumber>
    </recommendedName>
</protein>
<dbReference type="InterPro" id="IPR022880">
    <property type="entry name" value="DNApol_IV"/>
</dbReference>
<keyword evidence="12 15" id="KW-0238">DNA-binding</keyword>
<dbReference type="GO" id="GO:0000287">
    <property type="term" value="F:magnesium ion binding"/>
    <property type="evidence" value="ECO:0007669"/>
    <property type="project" value="UniProtKB-UniRule"/>
</dbReference>
<feature type="active site" evidence="15">
    <location>
        <position position="113"/>
    </location>
</feature>
<feature type="site" description="Substrate discrimination" evidence="15">
    <location>
        <position position="23"/>
    </location>
</feature>
<dbReference type="Gene3D" id="3.40.1170.60">
    <property type="match status" value="1"/>
</dbReference>
<dbReference type="CDD" id="cd03586">
    <property type="entry name" value="PolY_Pol_IV_kappa"/>
    <property type="match status" value="1"/>
</dbReference>
<reference evidence="17 18" key="1">
    <citation type="submission" date="2018-11" db="EMBL/GenBank/DDBJ databases">
        <title>Schleiferia aggregans sp. nov., a moderately thermophilic heterotrophic bacterium isolated from microbial mats at a terrestrial hot spring.</title>
        <authorList>
            <person name="Iino T."/>
            <person name="Ohkuma M."/>
            <person name="Haruta S."/>
        </authorList>
    </citation>
    <scope>NUCLEOTIDE SEQUENCE [LARGE SCALE GENOMIC DNA]</scope>
    <source>
        <strain evidence="17 18">LA</strain>
    </source>
</reference>
<keyword evidence="13 15" id="KW-0234">DNA repair</keyword>
<dbReference type="GO" id="GO:0009432">
    <property type="term" value="P:SOS response"/>
    <property type="evidence" value="ECO:0007669"/>
    <property type="project" value="TreeGrafter"/>
</dbReference>
<dbReference type="PANTHER" id="PTHR11076">
    <property type="entry name" value="DNA REPAIR POLYMERASE UMUC / TRANSFERASE FAMILY MEMBER"/>
    <property type="match status" value="1"/>
</dbReference>
<evidence type="ECO:0000256" key="7">
    <source>
        <dbReference type="ARBA" id="ARBA00022705"/>
    </source>
</evidence>
<dbReference type="GO" id="GO:0006261">
    <property type="term" value="P:DNA-templated DNA replication"/>
    <property type="evidence" value="ECO:0007669"/>
    <property type="project" value="UniProtKB-UniRule"/>
</dbReference>
<dbReference type="Pfam" id="PF11798">
    <property type="entry name" value="IMS_HHH"/>
    <property type="match status" value="1"/>
</dbReference>
<dbReference type="SUPFAM" id="SSF100879">
    <property type="entry name" value="Lesion bypass DNA polymerase (Y-family), little finger domain"/>
    <property type="match status" value="1"/>
</dbReference>
<dbReference type="GO" id="GO:0003684">
    <property type="term" value="F:damaged DNA binding"/>
    <property type="evidence" value="ECO:0007669"/>
    <property type="project" value="InterPro"/>
</dbReference>
<dbReference type="Gene3D" id="3.30.70.270">
    <property type="match status" value="1"/>
</dbReference>
<sequence>MDMLELAARDNRIVTHMDLDTFFVSVERLKNPKLNGLPVVVGGSSDRAVVASCSYEARKYGIHSAMPVKMARQLCPDAVFVRGDMDEYSRYSRLVTDIIAEAAPIYEKRSIDEFYLDLTGMDRFYDAYRWACELRQRIVRETGLPISMGYSVNKTVAKIATGEAKPAGYLRVERGSERPFLAPLPVQRIPGVGQKMQNTLYELGIRRIATLQQMPARLIEHTFGANGLDVWKKAHGIDPSPVEPYSEAKSMGSEQTFERDTIDHQAVKRLLAGMTEELAQQLRNRKRMTGCVTVKVRYSTFETVSRQQIIGYTQADHKLIPVVHSLFDRLYDRRLRIRLVGVKFSKLIHGVCQLDLFDEQEEHLQRLYSALDRLNARWGTRVVGRTNSVLGVRL</sequence>
<dbReference type="Pfam" id="PF00817">
    <property type="entry name" value="IMS"/>
    <property type="match status" value="1"/>
</dbReference>
<keyword evidence="11 15" id="KW-0239">DNA-directed DNA polymerase</keyword>
<evidence type="ECO:0000256" key="9">
    <source>
        <dbReference type="ARBA" id="ARBA00022763"/>
    </source>
</evidence>
<dbReference type="EC" id="2.7.7.7" evidence="15"/>
<evidence type="ECO:0000256" key="10">
    <source>
        <dbReference type="ARBA" id="ARBA00022842"/>
    </source>
</evidence>
<feature type="domain" description="UmuC" evidence="16">
    <location>
        <begin position="14"/>
        <end position="193"/>
    </location>
</feature>
<comment type="function">
    <text evidence="15">Poorly processive, error-prone DNA polymerase involved in untargeted mutagenesis. Copies undamaged DNA at stalled replication forks, which arise in vivo from mismatched or misaligned primer ends. These misaligned primers can be extended by PolIV. Exhibits no 3'-5' exonuclease (proofreading) activity. May be involved in translesional synthesis, in conjunction with the beta clamp from PolIII.</text>
</comment>
<dbReference type="GO" id="GO:0005829">
    <property type="term" value="C:cytosol"/>
    <property type="evidence" value="ECO:0007669"/>
    <property type="project" value="TreeGrafter"/>
</dbReference>
<evidence type="ECO:0000256" key="13">
    <source>
        <dbReference type="ARBA" id="ARBA00023204"/>
    </source>
</evidence>
<keyword evidence="8 15" id="KW-0479">Metal-binding</keyword>
<evidence type="ECO:0000256" key="3">
    <source>
        <dbReference type="ARBA" id="ARBA00022457"/>
    </source>
</evidence>
<evidence type="ECO:0000256" key="4">
    <source>
        <dbReference type="ARBA" id="ARBA00022490"/>
    </source>
</evidence>
<dbReference type="InterPro" id="IPR043128">
    <property type="entry name" value="Rev_trsase/Diguanyl_cyclase"/>
</dbReference>
<evidence type="ECO:0000256" key="2">
    <source>
        <dbReference type="ARBA" id="ARBA00010945"/>
    </source>
</evidence>
<evidence type="ECO:0000256" key="8">
    <source>
        <dbReference type="ARBA" id="ARBA00022723"/>
    </source>
</evidence>
<evidence type="ECO:0000256" key="11">
    <source>
        <dbReference type="ARBA" id="ARBA00022932"/>
    </source>
</evidence>
<evidence type="ECO:0000313" key="17">
    <source>
        <dbReference type="EMBL" id="GCD78087.1"/>
    </source>
</evidence>
<keyword evidence="7 15" id="KW-0235">DNA replication</keyword>
<name>A0A401XM49_9FLAO</name>
<evidence type="ECO:0000256" key="12">
    <source>
        <dbReference type="ARBA" id="ARBA00023125"/>
    </source>
</evidence>
<dbReference type="HAMAP" id="MF_01113">
    <property type="entry name" value="DNApol_IV"/>
    <property type="match status" value="1"/>
</dbReference>
<comment type="catalytic activity">
    <reaction evidence="14 15">
        <text>DNA(n) + a 2'-deoxyribonucleoside 5'-triphosphate = DNA(n+1) + diphosphate</text>
        <dbReference type="Rhea" id="RHEA:22508"/>
        <dbReference type="Rhea" id="RHEA-COMP:17339"/>
        <dbReference type="Rhea" id="RHEA-COMP:17340"/>
        <dbReference type="ChEBI" id="CHEBI:33019"/>
        <dbReference type="ChEBI" id="CHEBI:61560"/>
        <dbReference type="ChEBI" id="CHEBI:173112"/>
        <dbReference type="EC" id="2.7.7.7"/>
    </reaction>
</comment>
<dbReference type="GO" id="GO:0042276">
    <property type="term" value="P:error-prone translesion synthesis"/>
    <property type="evidence" value="ECO:0007669"/>
    <property type="project" value="TreeGrafter"/>
</dbReference>
<evidence type="ECO:0000259" key="16">
    <source>
        <dbReference type="PROSITE" id="PS50173"/>
    </source>
</evidence>
<dbReference type="PROSITE" id="PS50173">
    <property type="entry name" value="UMUC"/>
    <property type="match status" value="1"/>
</dbReference>
<gene>
    <name evidence="17" type="primary">dinP</name>
    <name evidence="15" type="synonym">dinB</name>
    <name evidence="17" type="ORF">JCM31826_15690</name>
</gene>
<dbReference type="Proteomes" id="UP000286715">
    <property type="component" value="Unassembled WGS sequence"/>
</dbReference>
<dbReference type="Gene3D" id="1.10.150.20">
    <property type="entry name" value="5' to 3' exonuclease, C-terminal subdomain"/>
    <property type="match status" value="1"/>
</dbReference>
<dbReference type="InterPro" id="IPR043502">
    <property type="entry name" value="DNA/RNA_pol_sf"/>
</dbReference>
<keyword evidence="4 15" id="KW-0963">Cytoplasm</keyword>
<dbReference type="RefSeq" id="WP_218019351.1">
    <property type="nucleotide sequence ID" value="NZ_BHZE01000016.1"/>
</dbReference>
<organism evidence="17 18">
    <name type="scientific">Thermaurantimonas aggregans</name>
    <dbReference type="NCBI Taxonomy" id="2173829"/>
    <lineage>
        <taxon>Bacteria</taxon>
        <taxon>Pseudomonadati</taxon>
        <taxon>Bacteroidota</taxon>
        <taxon>Flavobacteriia</taxon>
        <taxon>Flavobacteriales</taxon>
        <taxon>Schleiferiaceae</taxon>
        <taxon>Thermaurantimonas</taxon>
    </lineage>
</organism>
<feature type="binding site" evidence="15">
    <location>
        <position position="112"/>
    </location>
    <ligand>
        <name>Mg(2+)</name>
        <dbReference type="ChEBI" id="CHEBI:18420"/>
    </ligand>
</feature>
<dbReference type="SUPFAM" id="SSF56672">
    <property type="entry name" value="DNA/RNA polymerases"/>
    <property type="match status" value="1"/>
</dbReference>
<keyword evidence="6 15" id="KW-0548">Nucleotidyltransferase</keyword>
<evidence type="ECO:0000256" key="5">
    <source>
        <dbReference type="ARBA" id="ARBA00022679"/>
    </source>
</evidence>
<keyword evidence="5 15" id="KW-0808">Transferase</keyword>
<keyword evidence="18" id="KW-1185">Reference proteome</keyword>
<dbReference type="NCBIfam" id="NF002677">
    <property type="entry name" value="PRK02406.1"/>
    <property type="match status" value="1"/>
</dbReference>
<dbReference type="InterPro" id="IPR017961">
    <property type="entry name" value="DNA_pol_Y-fam_little_finger"/>
</dbReference>
<evidence type="ECO:0000256" key="6">
    <source>
        <dbReference type="ARBA" id="ARBA00022695"/>
    </source>
</evidence>
<dbReference type="InterPro" id="IPR024728">
    <property type="entry name" value="PolY_HhH_motif"/>
</dbReference>
<evidence type="ECO:0000256" key="15">
    <source>
        <dbReference type="HAMAP-Rule" id="MF_01113"/>
    </source>
</evidence>
<dbReference type="Gene3D" id="3.30.1490.100">
    <property type="entry name" value="DNA polymerase, Y-family, little finger domain"/>
    <property type="match status" value="1"/>
</dbReference>
<keyword evidence="3 15" id="KW-0515">Mutator protein</keyword>
<dbReference type="AlphaFoldDB" id="A0A401XM49"/>
<keyword evidence="9 15" id="KW-0227">DNA damage</keyword>
<keyword evidence="10 15" id="KW-0460">Magnesium</keyword>
<proteinExistence type="inferred from homology"/>